<feature type="region of interest" description="Disordered" evidence="1">
    <location>
        <begin position="69"/>
        <end position="92"/>
    </location>
</feature>
<sequence>MKILFSILLAFMLVPAMTGCTTTKQDTTTNKKTTEGTKDAVNQDLKLSFNEFNLKATYQDTKKDYEAEYKQKKATDKPEAKVDDSKTNERLAGDEAMNKLAPLLQQLKFDKDTKDQDVVDQVVDVFQLDKDYQKFDLKVVFTDGTKKEYKMPK</sequence>
<evidence type="ECO:0000313" key="4">
    <source>
        <dbReference type="Proteomes" id="UP000789423"/>
    </source>
</evidence>
<feature type="signal peptide" evidence="2">
    <location>
        <begin position="1"/>
        <end position="18"/>
    </location>
</feature>
<feature type="chain" id="PRO_5046963324" description="YusW-like protein" evidence="2">
    <location>
        <begin position="19"/>
        <end position="153"/>
    </location>
</feature>
<evidence type="ECO:0008006" key="5">
    <source>
        <dbReference type="Google" id="ProtNLM"/>
    </source>
</evidence>
<comment type="caution">
    <text evidence="3">The sequence shown here is derived from an EMBL/GenBank/DDBJ whole genome shotgun (WGS) entry which is preliminary data.</text>
</comment>
<reference evidence="3 4" key="1">
    <citation type="submission" date="2021-10" db="EMBL/GenBank/DDBJ databases">
        <authorList>
            <person name="Criscuolo A."/>
        </authorList>
    </citation>
    <scope>NUCLEOTIDE SEQUENCE [LARGE SCALE GENOMIC DNA]</scope>
    <source>
        <strain evidence="4">CIP 111899</strain>
    </source>
</reference>
<evidence type="ECO:0000313" key="3">
    <source>
        <dbReference type="EMBL" id="CAG9613864.1"/>
    </source>
</evidence>
<gene>
    <name evidence="3" type="ORF">BACCIP111899_03084</name>
</gene>
<organism evidence="3 4">
    <name type="scientific">Bacillus rhizoplanae</name>
    <dbReference type="NCBI Taxonomy" id="2880966"/>
    <lineage>
        <taxon>Bacteria</taxon>
        <taxon>Bacillati</taxon>
        <taxon>Bacillota</taxon>
        <taxon>Bacilli</taxon>
        <taxon>Bacillales</taxon>
        <taxon>Bacillaceae</taxon>
        <taxon>Bacillus</taxon>
    </lineage>
</organism>
<evidence type="ECO:0000256" key="2">
    <source>
        <dbReference type="SAM" id="SignalP"/>
    </source>
</evidence>
<dbReference type="EMBL" id="CAKJTI010000018">
    <property type="protein sequence ID" value="CAG9613864.1"/>
    <property type="molecule type" value="Genomic_DNA"/>
</dbReference>
<dbReference type="InterPro" id="IPR025623">
    <property type="entry name" value="YusW"/>
</dbReference>
<proteinExistence type="predicted"/>
<protein>
    <recommendedName>
        <fullName evidence="5">YusW-like protein</fullName>
    </recommendedName>
</protein>
<name>A0ABN8A2Q0_9BACI</name>
<keyword evidence="2" id="KW-0732">Signal</keyword>
<evidence type="ECO:0000256" key="1">
    <source>
        <dbReference type="SAM" id="MobiDB-lite"/>
    </source>
</evidence>
<keyword evidence="4" id="KW-1185">Reference proteome</keyword>
<dbReference type="PROSITE" id="PS51257">
    <property type="entry name" value="PROKAR_LIPOPROTEIN"/>
    <property type="match status" value="1"/>
</dbReference>
<accession>A0ABN8A2Q0</accession>
<dbReference type="Pfam" id="PF14039">
    <property type="entry name" value="YusW"/>
    <property type="match status" value="1"/>
</dbReference>
<dbReference type="RefSeq" id="WP_230575893.1">
    <property type="nucleotide sequence ID" value="NZ_CAKJTI010000018.1"/>
</dbReference>
<dbReference type="Proteomes" id="UP000789423">
    <property type="component" value="Unassembled WGS sequence"/>
</dbReference>